<dbReference type="PANTHER" id="PTHR34145:SF28">
    <property type="entry name" value="F-BOX DOMAIN-CONTAINING PROTEIN"/>
    <property type="match status" value="1"/>
</dbReference>
<dbReference type="PANTHER" id="PTHR34145">
    <property type="entry name" value="OS02G0105600 PROTEIN"/>
    <property type="match status" value="1"/>
</dbReference>
<dbReference type="Gene3D" id="3.80.10.10">
    <property type="entry name" value="Ribonuclease Inhibitor"/>
    <property type="match status" value="1"/>
</dbReference>
<gene>
    <name evidence="2" type="ORF">FNV43_RR03922</name>
</gene>
<keyword evidence="3" id="KW-1185">Reference proteome</keyword>
<name>A0A8K0HIM4_9ROSA</name>
<dbReference type="OrthoDB" id="1304049at2759"/>
<reference evidence="2" key="1">
    <citation type="submission" date="2020-03" db="EMBL/GenBank/DDBJ databases">
        <title>A high-quality chromosome-level genome assembly of a woody plant with both climbing and erect habits, Rhamnella rubrinervis.</title>
        <authorList>
            <person name="Lu Z."/>
            <person name="Yang Y."/>
            <person name="Zhu X."/>
            <person name="Sun Y."/>
        </authorList>
    </citation>
    <scope>NUCLEOTIDE SEQUENCE</scope>
    <source>
        <strain evidence="2">BYM</strain>
        <tissue evidence="2">Leaf</tissue>
    </source>
</reference>
<feature type="domain" description="F-box" evidence="1">
    <location>
        <begin position="34"/>
        <end position="88"/>
    </location>
</feature>
<dbReference type="InterPro" id="IPR001810">
    <property type="entry name" value="F-box_dom"/>
</dbReference>
<dbReference type="EMBL" id="VOIH02000002">
    <property type="protein sequence ID" value="KAF3453482.1"/>
    <property type="molecule type" value="Genomic_DNA"/>
</dbReference>
<dbReference type="SUPFAM" id="SSF52047">
    <property type="entry name" value="RNI-like"/>
    <property type="match status" value="1"/>
</dbReference>
<dbReference type="Pfam" id="PF23622">
    <property type="entry name" value="LRR_At1g61320_AtMIF1"/>
    <property type="match status" value="1"/>
</dbReference>
<dbReference type="InterPro" id="IPR055357">
    <property type="entry name" value="LRR_At1g61320_AtMIF1"/>
</dbReference>
<dbReference type="Gene3D" id="1.20.1280.50">
    <property type="match status" value="1"/>
</dbReference>
<evidence type="ECO:0000313" key="2">
    <source>
        <dbReference type="EMBL" id="KAF3453482.1"/>
    </source>
</evidence>
<dbReference type="SUPFAM" id="SSF81383">
    <property type="entry name" value="F-box domain"/>
    <property type="match status" value="1"/>
</dbReference>
<sequence>MEMDVWQLLEIPKKRRKMVKTHRMSNNDDGYRGVDLISDLPDEAINRIISFLSIDDLIQFSTVSKRSYAVKHLDFELFTEKKSVWPTYKQEEEEEEEYFSKWESFLNFEQHSIEQSHNKFIELNLDGTADIRHSIFLNREEICRLSGTIFSAEAQHIRFLKLRGFWLDCDGEEHLNLSCPSMVDFSLSHCAKFKTINLCGANLKRVELDSIHGLEKALHSPHLIGEYSPKDFQSAMCIEQRLSEISIHSYKSLKYLEIKNADIITDEWFQHHVSQLDFLETLILDSWKEPSSIYMSSNNLTALELRNCAKLLDIKIIALNLASFSDTFTGCLSPFNLLENLKLILEERFLVQEDVRISIDSLKILELKNYFKTLKNLEIKALNLESFTFHNENWAWSYGNEGVQFNLDMISSCINLTHIKLIGVDGLAYNFSGFPLLEKLELEACKSIEKLELYGGRCLKSLKLLDCTSLSQIEIEAPNLVSFMFRDSTQTLPSSLLLVSPPTLVPKLFLTASDGLITDLFRKSFRDFLAPFSFHNTVSLGCTSSEFHYKPVVKEEAEADDEDVLSYVSCPIKCWWRHYLTKVEMDNFEDLDERSSNRGEMGPR</sequence>
<dbReference type="InterPro" id="IPR032675">
    <property type="entry name" value="LRR_dom_sf"/>
</dbReference>
<comment type="caution">
    <text evidence="2">The sequence shown here is derived from an EMBL/GenBank/DDBJ whole genome shotgun (WGS) entry which is preliminary data.</text>
</comment>
<dbReference type="Proteomes" id="UP000796880">
    <property type="component" value="Unassembled WGS sequence"/>
</dbReference>
<evidence type="ECO:0000313" key="3">
    <source>
        <dbReference type="Proteomes" id="UP000796880"/>
    </source>
</evidence>
<organism evidence="2 3">
    <name type="scientific">Rhamnella rubrinervis</name>
    <dbReference type="NCBI Taxonomy" id="2594499"/>
    <lineage>
        <taxon>Eukaryota</taxon>
        <taxon>Viridiplantae</taxon>
        <taxon>Streptophyta</taxon>
        <taxon>Embryophyta</taxon>
        <taxon>Tracheophyta</taxon>
        <taxon>Spermatophyta</taxon>
        <taxon>Magnoliopsida</taxon>
        <taxon>eudicotyledons</taxon>
        <taxon>Gunneridae</taxon>
        <taxon>Pentapetalae</taxon>
        <taxon>rosids</taxon>
        <taxon>fabids</taxon>
        <taxon>Rosales</taxon>
        <taxon>Rhamnaceae</taxon>
        <taxon>rhamnoid group</taxon>
        <taxon>Rhamneae</taxon>
        <taxon>Rhamnella</taxon>
    </lineage>
</organism>
<dbReference type="PROSITE" id="PS50181">
    <property type="entry name" value="FBOX"/>
    <property type="match status" value="1"/>
</dbReference>
<dbReference type="AlphaFoldDB" id="A0A8K0HIM4"/>
<accession>A0A8K0HIM4</accession>
<protein>
    <recommendedName>
        <fullName evidence="1">F-box domain-containing protein</fullName>
    </recommendedName>
</protein>
<dbReference type="InterPro" id="IPR036047">
    <property type="entry name" value="F-box-like_dom_sf"/>
</dbReference>
<dbReference type="InterPro" id="IPR053772">
    <property type="entry name" value="At1g61320/At1g61330-like"/>
</dbReference>
<dbReference type="Pfam" id="PF00646">
    <property type="entry name" value="F-box"/>
    <property type="match status" value="1"/>
</dbReference>
<proteinExistence type="predicted"/>
<evidence type="ECO:0000259" key="1">
    <source>
        <dbReference type="PROSITE" id="PS50181"/>
    </source>
</evidence>
<dbReference type="CDD" id="cd09917">
    <property type="entry name" value="F-box_SF"/>
    <property type="match status" value="1"/>
</dbReference>